<sequence>MTGVGCLVALAVWCLLAPPGRPGVSRDRRDGQEPALVRGTAVPRGDRAASDRGTPVRVAVTQVAGVLRTGAAPSDAWPRALAVPTTRDGLPVEDELRARLGGDRAAAAAMVAAARLSRDVGAPLGGVLDVVGQALVARQEAEAERDASLAGPRATARVLVWLPALGVLLAVVLGADPWATATDGGAGTAAVGGGLAALLVGRWWSGRLMAAARAAGAES</sequence>
<evidence type="ECO:0000313" key="3">
    <source>
        <dbReference type="Proteomes" id="UP001500956"/>
    </source>
</evidence>
<protein>
    <recommendedName>
        <fullName evidence="4">Type II secretion system F domain protein</fullName>
    </recommendedName>
</protein>
<organism evidence="2 3">
    <name type="scientific">Isoptericola chiayiensis</name>
    <dbReference type="NCBI Taxonomy" id="579446"/>
    <lineage>
        <taxon>Bacteria</taxon>
        <taxon>Bacillati</taxon>
        <taxon>Actinomycetota</taxon>
        <taxon>Actinomycetes</taxon>
        <taxon>Micrococcales</taxon>
        <taxon>Promicromonosporaceae</taxon>
        <taxon>Isoptericola</taxon>
    </lineage>
</organism>
<name>A0ABP8YBN0_9MICO</name>
<evidence type="ECO:0000256" key="1">
    <source>
        <dbReference type="SAM" id="MobiDB-lite"/>
    </source>
</evidence>
<keyword evidence="3" id="KW-1185">Reference proteome</keyword>
<accession>A0ABP8YBN0</accession>
<reference evidence="3" key="1">
    <citation type="journal article" date="2019" name="Int. J. Syst. Evol. Microbiol.">
        <title>The Global Catalogue of Microorganisms (GCM) 10K type strain sequencing project: providing services to taxonomists for standard genome sequencing and annotation.</title>
        <authorList>
            <consortium name="The Broad Institute Genomics Platform"/>
            <consortium name="The Broad Institute Genome Sequencing Center for Infectious Disease"/>
            <person name="Wu L."/>
            <person name="Ma J."/>
        </authorList>
    </citation>
    <scope>NUCLEOTIDE SEQUENCE [LARGE SCALE GENOMIC DNA]</scope>
    <source>
        <strain evidence="3">JCM 18063</strain>
    </source>
</reference>
<dbReference type="Proteomes" id="UP001500956">
    <property type="component" value="Unassembled WGS sequence"/>
</dbReference>
<gene>
    <name evidence="2" type="ORF">GCM10023216_12780</name>
</gene>
<comment type="caution">
    <text evidence="2">The sequence shown here is derived from an EMBL/GenBank/DDBJ whole genome shotgun (WGS) entry which is preliminary data.</text>
</comment>
<proteinExistence type="predicted"/>
<feature type="region of interest" description="Disordered" evidence="1">
    <location>
        <begin position="21"/>
        <end position="53"/>
    </location>
</feature>
<evidence type="ECO:0008006" key="4">
    <source>
        <dbReference type="Google" id="ProtNLM"/>
    </source>
</evidence>
<evidence type="ECO:0000313" key="2">
    <source>
        <dbReference type="EMBL" id="GAA4724288.1"/>
    </source>
</evidence>
<dbReference type="EMBL" id="BAABID010000006">
    <property type="protein sequence ID" value="GAA4724288.1"/>
    <property type="molecule type" value="Genomic_DNA"/>
</dbReference>
<dbReference type="RefSeq" id="WP_216648164.1">
    <property type="nucleotide sequence ID" value="NZ_BAABID010000006.1"/>
</dbReference>